<name>A0A075HVT9_9EURY</name>
<dbReference type="EMBL" id="KF901116">
    <property type="protein sequence ID" value="AIF18652.1"/>
    <property type="molecule type" value="Genomic_DNA"/>
</dbReference>
<evidence type="ECO:0000313" key="2">
    <source>
        <dbReference type="EMBL" id="AIF18652.1"/>
    </source>
</evidence>
<reference evidence="2" key="1">
    <citation type="journal article" date="2014" name="Genome Biol. Evol.">
        <title>Pangenome evidence for extensive interdomain horizontal transfer affecting lineage core and shell genes in uncultured planktonic thaumarchaeota and euryarchaeota.</title>
        <authorList>
            <person name="Deschamps P."/>
            <person name="Zivanovic Y."/>
            <person name="Moreira D."/>
            <person name="Rodriguez-Valera F."/>
            <person name="Lopez-Garcia P."/>
        </authorList>
    </citation>
    <scope>NUCLEOTIDE SEQUENCE</scope>
</reference>
<accession>A0A075HVT9</accession>
<sequence>MADTLFLLSGENEATRPRSMEVLRQYQSGSHGIIMVSGGYGGLDKLGPGKTEPQSERTAYWLMNQGVPQENVFWDPRPLDTLGNFAFPFSEPYADPASGRTNPTSEEMGFMMLVTEDSHMKRALELALKSVDSSKIYPQSVEGPPKSKLYDLLYGVYHSNLLFALRDTEGDPEASREFLETEHFYHADGWFDKHPKQRLLESMIRGTLWRAQFARHGFGL</sequence>
<dbReference type="CDD" id="cd06259">
    <property type="entry name" value="YdcF-like"/>
    <property type="match status" value="1"/>
</dbReference>
<proteinExistence type="predicted"/>
<dbReference type="AlphaFoldDB" id="A0A075HVT9"/>
<protein>
    <recommendedName>
        <fullName evidence="1">DUF218 domain-containing protein</fullName>
    </recommendedName>
</protein>
<evidence type="ECO:0000259" key="1">
    <source>
        <dbReference type="Pfam" id="PF02698"/>
    </source>
</evidence>
<organism evidence="2">
    <name type="scientific">uncultured marine group II/III euryarchaeote KM3_83_G03</name>
    <dbReference type="NCBI Taxonomy" id="1456522"/>
    <lineage>
        <taxon>Archaea</taxon>
        <taxon>Methanobacteriati</taxon>
        <taxon>Methanobacteriota</taxon>
        <taxon>environmental samples</taxon>
    </lineage>
</organism>
<dbReference type="InterPro" id="IPR003848">
    <property type="entry name" value="DUF218"/>
</dbReference>
<dbReference type="Pfam" id="PF02698">
    <property type="entry name" value="DUF218"/>
    <property type="match status" value="1"/>
</dbReference>
<feature type="domain" description="DUF218" evidence="1">
    <location>
        <begin position="13"/>
        <end position="130"/>
    </location>
</feature>